<dbReference type="RefSeq" id="WP_343767774.1">
    <property type="nucleotide sequence ID" value="NZ_BAAACF010000001.1"/>
</dbReference>
<dbReference type="InterPro" id="IPR011035">
    <property type="entry name" value="Ribosomal_bL25/Gln-tRNA_synth"/>
</dbReference>
<dbReference type="NCBIfam" id="TIGR00731">
    <property type="entry name" value="bL25_bact_ctc"/>
    <property type="match status" value="1"/>
</dbReference>
<gene>
    <name evidence="5" type="primary">rplY</name>
    <name evidence="5" type="synonym">ctc</name>
    <name evidence="8" type="ORF">GCM10008905_11980</name>
</gene>
<sequence>MEGILNAQVRMEKPKVSRREGFIPGVIYGKDLENIFVKFEKTKLIGLLKEKGEKSRISFLLNNKKQEGIIKDVARDDSTNEIIHIDIQAVKGTEVVKWTVPVNFTGKELLNGRGLYLQVYSNEIEVEGESSLIPNSVEIEVSKMEFGQEIKIKDLKLTGEIRILKDLDTVIGVIANS</sequence>
<protein>
    <recommendedName>
        <fullName evidence="5">Large ribosomal subunit protein bL25</fullName>
    </recommendedName>
    <alternativeName>
        <fullName evidence="5">General stress protein CTC</fullName>
    </alternativeName>
</protein>
<evidence type="ECO:0000256" key="3">
    <source>
        <dbReference type="ARBA" id="ARBA00022980"/>
    </source>
</evidence>
<organism evidence="8 9">
    <name type="scientific">Clostridium malenominatum</name>
    <dbReference type="NCBI Taxonomy" id="1539"/>
    <lineage>
        <taxon>Bacteria</taxon>
        <taxon>Bacillati</taxon>
        <taxon>Bacillota</taxon>
        <taxon>Clostridia</taxon>
        <taxon>Eubacteriales</taxon>
        <taxon>Clostridiaceae</taxon>
        <taxon>Clostridium</taxon>
    </lineage>
</organism>
<comment type="subunit">
    <text evidence="5">Part of the 50S ribosomal subunit; part of the 5S rRNA/L5/L18/L25 subcomplex. Contacts the 5S rRNA. Binds to the 5S rRNA independently of L5 and L18.</text>
</comment>
<comment type="similarity">
    <text evidence="5">Belongs to the bacterial ribosomal protein bL25 family. CTC subfamily.</text>
</comment>
<dbReference type="EMBL" id="BAAACF010000001">
    <property type="protein sequence ID" value="GAA0721485.1"/>
    <property type="molecule type" value="Genomic_DNA"/>
</dbReference>
<dbReference type="Gene3D" id="2.170.120.20">
    <property type="entry name" value="Ribosomal protein L25, beta domain"/>
    <property type="match status" value="1"/>
</dbReference>
<dbReference type="Pfam" id="PF14693">
    <property type="entry name" value="Ribosomal_TL5_C"/>
    <property type="match status" value="1"/>
</dbReference>
<dbReference type="InterPro" id="IPR001021">
    <property type="entry name" value="Ribosomal_bL25_long"/>
</dbReference>
<evidence type="ECO:0000256" key="4">
    <source>
        <dbReference type="ARBA" id="ARBA00023274"/>
    </source>
</evidence>
<comment type="function">
    <text evidence="5">This is one of the proteins that binds to the 5S RNA in the ribosome where it forms part of the central protuberance.</text>
</comment>
<evidence type="ECO:0000313" key="8">
    <source>
        <dbReference type="EMBL" id="GAA0721485.1"/>
    </source>
</evidence>
<dbReference type="InterPro" id="IPR020930">
    <property type="entry name" value="Ribosomal_uL5_bac-type"/>
</dbReference>
<comment type="caution">
    <text evidence="8">The sequence shown here is derived from an EMBL/GenBank/DDBJ whole genome shotgun (WGS) entry which is preliminary data.</text>
</comment>
<evidence type="ECO:0000256" key="2">
    <source>
        <dbReference type="ARBA" id="ARBA00022884"/>
    </source>
</evidence>
<dbReference type="Proteomes" id="UP001500339">
    <property type="component" value="Unassembled WGS sequence"/>
</dbReference>
<dbReference type="InterPro" id="IPR020057">
    <property type="entry name" value="Ribosomal_bL25_b-dom"/>
</dbReference>
<dbReference type="Pfam" id="PF01386">
    <property type="entry name" value="Ribosomal_L25p"/>
    <property type="match status" value="1"/>
</dbReference>
<keyword evidence="3 5" id="KW-0689">Ribosomal protein</keyword>
<dbReference type="SUPFAM" id="SSF50715">
    <property type="entry name" value="Ribosomal protein L25-like"/>
    <property type="match status" value="1"/>
</dbReference>
<keyword evidence="4 5" id="KW-0687">Ribonucleoprotein</keyword>
<keyword evidence="2 5" id="KW-0694">RNA-binding</keyword>
<name>A0ABP3U001_9CLOT</name>
<dbReference type="InterPro" id="IPR037121">
    <property type="entry name" value="Ribosomal_bL25_C"/>
</dbReference>
<keyword evidence="1 5" id="KW-0699">rRNA-binding</keyword>
<evidence type="ECO:0000313" key="9">
    <source>
        <dbReference type="Proteomes" id="UP001500339"/>
    </source>
</evidence>
<feature type="domain" description="Large ribosomal subunit protein bL25 beta" evidence="7">
    <location>
        <begin position="96"/>
        <end position="175"/>
    </location>
</feature>
<keyword evidence="9" id="KW-1185">Reference proteome</keyword>
<reference evidence="9" key="1">
    <citation type="journal article" date="2019" name="Int. J. Syst. Evol. Microbiol.">
        <title>The Global Catalogue of Microorganisms (GCM) 10K type strain sequencing project: providing services to taxonomists for standard genome sequencing and annotation.</title>
        <authorList>
            <consortium name="The Broad Institute Genomics Platform"/>
            <consortium name="The Broad Institute Genome Sequencing Center for Infectious Disease"/>
            <person name="Wu L."/>
            <person name="Ma J."/>
        </authorList>
    </citation>
    <scope>NUCLEOTIDE SEQUENCE [LARGE SCALE GENOMIC DNA]</scope>
    <source>
        <strain evidence="9">JCM 1405</strain>
    </source>
</reference>
<proteinExistence type="inferred from homology"/>
<evidence type="ECO:0000259" key="7">
    <source>
        <dbReference type="Pfam" id="PF14693"/>
    </source>
</evidence>
<evidence type="ECO:0000259" key="6">
    <source>
        <dbReference type="Pfam" id="PF01386"/>
    </source>
</evidence>
<dbReference type="InterPro" id="IPR020056">
    <property type="entry name" value="Rbsml_bL25/Gln-tRNA_synth_N"/>
</dbReference>
<dbReference type="GO" id="GO:0005840">
    <property type="term" value="C:ribosome"/>
    <property type="evidence" value="ECO:0007669"/>
    <property type="project" value="UniProtKB-KW"/>
</dbReference>
<evidence type="ECO:0000256" key="5">
    <source>
        <dbReference type="HAMAP-Rule" id="MF_01334"/>
    </source>
</evidence>
<evidence type="ECO:0000256" key="1">
    <source>
        <dbReference type="ARBA" id="ARBA00022730"/>
    </source>
</evidence>
<dbReference type="PANTHER" id="PTHR33284">
    <property type="entry name" value="RIBOSOMAL PROTEIN L25/GLN-TRNA SYNTHETASE, ANTI-CODON-BINDING DOMAIN-CONTAINING PROTEIN"/>
    <property type="match status" value="1"/>
</dbReference>
<feature type="domain" description="Large ribosomal subunit protein bL25 L25" evidence="6">
    <location>
        <begin position="5"/>
        <end position="86"/>
    </location>
</feature>
<dbReference type="PANTHER" id="PTHR33284:SF1">
    <property type="entry name" value="RIBOSOMAL PROTEIN L25_GLN-TRNA SYNTHETASE, ANTI-CODON-BINDING DOMAIN-CONTAINING PROTEIN"/>
    <property type="match status" value="1"/>
</dbReference>
<dbReference type="Gene3D" id="2.40.240.10">
    <property type="entry name" value="Ribosomal Protein L25, Chain P"/>
    <property type="match status" value="1"/>
</dbReference>
<accession>A0ABP3U001</accession>
<dbReference type="CDD" id="cd00495">
    <property type="entry name" value="Ribosomal_L25_TL5_CTC"/>
    <property type="match status" value="1"/>
</dbReference>
<dbReference type="HAMAP" id="MF_01334">
    <property type="entry name" value="Ribosomal_bL25_CTC"/>
    <property type="match status" value="1"/>
</dbReference>
<dbReference type="InterPro" id="IPR029751">
    <property type="entry name" value="Ribosomal_L25_dom"/>
</dbReference>